<proteinExistence type="evidence at transcript level"/>
<feature type="coiled-coil region" evidence="1">
    <location>
        <begin position="206"/>
        <end position="248"/>
    </location>
</feature>
<dbReference type="InterPro" id="IPR004244">
    <property type="entry name" value="Transposase_22"/>
</dbReference>
<reference evidence="3" key="1">
    <citation type="journal article" date="2013" name="Genome Biol. Evol.">
        <title>Punctuated emergences of genetic and phenotypic innovations in eumetazoan, bilaterian, euteleostome, and hominidae ancestors.</title>
        <authorList>
            <person name="Wenger Y."/>
            <person name="Galliot B."/>
        </authorList>
    </citation>
    <scope>NUCLEOTIDE SEQUENCE</scope>
    <source>
        <tissue evidence="3">Whole animals</tissue>
    </source>
</reference>
<feature type="domain" description="Transposable element P transposase-like GTP-binding insertion" evidence="2">
    <location>
        <begin position="56"/>
        <end position="143"/>
    </location>
</feature>
<sequence length="543" mass="63029">MGAINQAMWKSFNISCTKSGSISISIKHPCDPTRTIDFLADVPHLLKNIRTSLLYSKHLNKLVDFQEGMDLKFAYKLTSEHLDEKHFNKMKVLRATSIMNHDVSCGLKFIASEIKDDSTLTTAWFIRIVDKWFTLMSSRNPGSYDIDDRQFLSGFLDIVNSKVHKPQQRECILLPKDWDKTSNLILSNAEQNCLFHIAGYIISRVKKIEKSILKETERLLKDQEKNFTDIISANLKILTNRLDKIEKEVGVNKSKVLSIENDLRDFKESLNFQETTIMEKINKITKRYEKEINNLNKKTLDLENRSRRNNLRLDGIFEKPNENWNECENAVKEMFKKQLKISNEIIIERAHRIGQPKEDKKPRTIVLKLLNFQDKTKILNATKNLRGTGIYVNEDFAKETMESRRMLWEEVKKLRLEGKYAVIKYDKIVSREFRKNDLSVSDGDGEILTIEIINERTKNILVSCCYRPPDGVSENLSMFLQQNVIAKELSAELSFDEFEKAFKSLKKNKAPGADEINGNIVIDCYEQLKNILFKIFRASIHQG</sequence>
<dbReference type="Pfam" id="PF21788">
    <property type="entry name" value="TNP-like_GBD"/>
    <property type="match status" value="1"/>
</dbReference>
<dbReference type="AlphaFoldDB" id="T2MCK5"/>
<keyword evidence="1" id="KW-0175">Coiled coil</keyword>
<organism evidence="3">
    <name type="scientific">Hydra vulgaris</name>
    <name type="common">Hydra</name>
    <name type="synonym">Hydra attenuata</name>
    <dbReference type="NCBI Taxonomy" id="6087"/>
    <lineage>
        <taxon>Eukaryota</taxon>
        <taxon>Metazoa</taxon>
        <taxon>Cnidaria</taxon>
        <taxon>Hydrozoa</taxon>
        <taxon>Hydroidolina</taxon>
        <taxon>Anthoathecata</taxon>
        <taxon>Aplanulata</taxon>
        <taxon>Hydridae</taxon>
        <taxon>Hydra</taxon>
    </lineage>
</organism>
<feature type="coiled-coil region" evidence="1">
    <location>
        <begin position="278"/>
        <end position="305"/>
    </location>
</feature>
<accession>T2MCK5</accession>
<evidence type="ECO:0000256" key="1">
    <source>
        <dbReference type="SAM" id="Coils"/>
    </source>
</evidence>
<evidence type="ECO:0000313" key="3">
    <source>
        <dbReference type="EMBL" id="CDG69615.1"/>
    </source>
</evidence>
<feature type="non-terminal residue" evidence="3">
    <location>
        <position position="543"/>
    </location>
</feature>
<dbReference type="EMBL" id="HAAD01003383">
    <property type="protein sequence ID" value="CDG69615.1"/>
    <property type="molecule type" value="mRNA"/>
</dbReference>
<evidence type="ECO:0000259" key="2">
    <source>
        <dbReference type="Pfam" id="PF21788"/>
    </source>
</evidence>
<dbReference type="OrthoDB" id="7417618at2759"/>
<dbReference type="PANTHER" id="PTHR11505">
    <property type="entry name" value="L1 TRANSPOSABLE ELEMENT-RELATED"/>
    <property type="match status" value="1"/>
</dbReference>
<name>T2MCK5_HYDVU</name>
<gene>
    <name evidence="3" type="primary">L1TD1</name>
</gene>
<dbReference type="InterPro" id="IPR048366">
    <property type="entry name" value="TNP-like_GBD"/>
</dbReference>
<protein>
    <submittedName>
        <fullName evidence="3">LINE-1 type transposase domain-containing protein 1</fullName>
    </submittedName>
</protein>
<dbReference type="Gene3D" id="3.30.70.1820">
    <property type="entry name" value="L1 transposable element, RRM domain"/>
    <property type="match status" value="1"/>
</dbReference>